<organism evidence="6 7">
    <name type="scientific">Marininema mesophilum</name>
    <dbReference type="NCBI Taxonomy" id="1048340"/>
    <lineage>
        <taxon>Bacteria</taxon>
        <taxon>Bacillati</taxon>
        <taxon>Bacillota</taxon>
        <taxon>Bacilli</taxon>
        <taxon>Bacillales</taxon>
        <taxon>Thermoactinomycetaceae</taxon>
        <taxon>Marininema</taxon>
    </lineage>
</organism>
<dbReference type="STRING" id="1048340.SAMN05444487_101335"/>
<dbReference type="InterPro" id="IPR051202">
    <property type="entry name" value="Peptidase_C40"/>
</dbReference>
<reference evidence="6 7" key="1">
    <citation type="submission" date="2016-10" db="EMBL/GenBank/DDBJ databases">
        <authorList>
            <person name="de Groot N.N."/>
        </authorList>
    </citation>
    <scope>NUCLEOTIDE SEQUENCE [LARGE SCALE GENOMIC DNA]</scope>
    <source>
        <strain evidence="6 7">DSM 45610</strain>
    </source>
</reference>
<proteinExistence type="inferred from homology"/>
<dbReference type="InterPro" id="IPR057812">
    <property type="entry name" value="SH3_YKFC_2nd"/>
</dbReference>
<comment type="similarity">
    <text evidence="1">Belongs to the peptidase C40 family.</text>
</comment>
<dbReference type="PANTHER" id="PTHR47053">
    <property type="entry name" value="MUREIN DD-ENDOPEPTIDASE MEPH-RELATED"/>
    <property type="match status" value="1"/>
</dbReference>
<protein>
    <submittedName>
        <fullName evidence="6">NlpC/P60 family protein</fullName>
    </submittedName>
</protein>
<dbReference type="Proteomes" id="UP000198534">
    <property type="component" value="Unassembled WGS sequence"/>
</dbReference>
<evidence type="ECO:0000256" key="3">
    <source>
        <dbReference type="ARBA" id="ARBA00022801"/>
    </source>
</evidence>
<dbReference type="Gene3D" id="3.90.1720.10">
    <property type="entry name" value="endopeptidase domain like (from Nostoc punctiforme)"/>
    <property type="match status" value="1"/>
</dbReference>
<evidence type="ECO:0000313" key="7">
    <source>
        <dbReference type="Proteomes" id="UP000198534"/>
    </source>
</evidence>
<evidence type="ECO:0000256" key="2">
    <source>
        <dbReference type="ARBA" id="ARBA00022670"/>
    </source>
</evidence>
<dbReference type="EMBL" id="FNNQ01000001">
    <property type="protein sequence ID" value="SDW12268.1"/>
    <property type="molecule type" value="Genomic_DNA"/>
</dbReference>
<keyword evidence="4" id="KW-0788">Thiol protease</keyword>
<dbReference type="Pfam" id="PF00877">
    <property type="entry name" value="NLPC_P60"/>
    <property type="match status" value="1"/>
</dbReference>
<dbReference type="GO" id="GO:0008234">
    <property type="term" value="F:cysteine-type peptidase activity"/>
    <property type="evidence" value="ECO:0007669"/>
    <property type="project" value="UniProtKB-KW"/>
</dbReference>
<evidence type="ECO:0000256" key="1">
    <source>
        <dbReference type="ARBA" id="ARBA00007074"/>
    </source>
</evidence>
<feature type="domain" description="NlpC/P60" evidence="5">
    <location>
        <begin position="175"/>
        <end position="298"/>
    </location>
</feature>
<accession>A0A1H2QZA9</accession>
<name>A0A1H2QZA9_9BACL</name>
<sequence>MEIRYCRLPIANLWLSPESIREEDGPSLKGAEGFYQWLNSLDTERRKGLTGRLESQLLLGEPAMVIEEREDWVKVCLPHQSTRKDARGYPGWVYRDQLTFHSRFDKAFSNSPYAWVTADQTIPFSENGDKEWPLSFMTRLPCIGKEDNHAIVLTPEGATKRLALSDVFIAETLPITPPSTRLPTAERFLGLSYLWGGMSSFGFDCSGFVHRILAAHGLVIPRDASDQAQQGIRLTKEELLPGDLVFFAHEKGQGAIHHVGMVIGEQSFIHSPNSGHPVRINALSDEPYGAEFCWGVRY</sequence>
<dbReference type="AlphaFoldDB" id="A0A1H2QZA9"/>
<evidence type="ECO:0000256" key="4">
    <source>
        <dbReference type="ARBA" id="ARBA00022807"/>
    </source>
</evidence>
<dbReference type="PROSITE" id="PS51935">
    <property type="entry name" value="NLPC_P60"/>
    <property type="match status" value="1"/>
</dbReference>
<dbReference type="SUPFAM" id="SSF54001">
    <property type="entry name" value="Cysteine proteinases"/>
    <property type="match status" value="1"/>
</dbReference>
<evidence type="ECO:0000313" key="6">
    <source>
        <dbReference type="EMBL" id="SDW12268.1"/>
    </source>
</evidence>
<dbReference type="Gene3D" id="2.30.30.40">
    <property type="entry name" value="SH3 Domains"/>
    <property type="match status" value="2"/>
</dbReference>
<evidence type="ECO:0000259" key="5">
    <source>
        <dbReference type="PROSITE" id="PS51935"/>
    </source>
</evidence>
<dbReference type="InterPro" id="IPR000064">
    <property type="entry name" value="NLP_P60_dom"/>
</dbReference>
<dbReference type="InterPro" id="IPR038765">
    <property type="entry name" value="Papain-like_cys_pep_sf"/>
</dbReference>
<keyword evidence="2" id="KW-0645">Protease</keyword>
<dbReference type="Pfam" id="PF23795">
    <property type="entry name" value="SH3_YKFC_2nd"/>
    <property type="match status" value="1"/>
</dbReference>
<gene>
    <name evidence="6" type="ORF">SAMN05444487_101335</name>
</gene>
<dbReference type="OrthoDB" id="9813368at2"/>
<dbReference type="GO" id="GO:0006508">
    <property type="term" value="P:proteolysis"/>
    <property type="evidence" value="ECO:0007669"/>
    <property type="project" value="UniProtKB-KW"/>
</dbReference>
<keyword evidence="7" id="KW-1185">Reference proteome</keyword>
<dbReference type="Pfam" id="PF18348">
    <property type="entry name" value="SH3_16"/>
    <property type="match status" value="1"/>
</dbReference>
<dbReference type="PANTHER" id="PTHR47053:SF3">
    <property type="entry name" value="GAMMA-D-GLUTAMYL-L-LYSINE DIPEPTIDYL-PEPTIDASE"/>
    <property type="match status" value="1"/>
</dbReference>
<dbReference type="RefSeq" id="WP_091735115.1">
    <property type="nucleotide sequence ID" value="NZ_FNNQ01000001.1"/>
</dbReference>
<keyword evidence="3" id="KW-0378">Hydrolase</keyword>
<dbReference type="InterPro" id="IPR041382">
    <property type="entry name" value="SH3_16"/>
</dbReference>